<feature type="compositionally biased region" description="Low complexity" evidence="1">
    <location>
        <begin position="226"/>
        <end position="236"/>
    </location>
</feature>
<feature type="compositionally biased region" description="Basic and acidic residues" evidence="1">
    <location>
        <begin position="216"/>
        <end position="225"/>
    </location>
</feature>
<dbReference type="AlphaFoldDB" id="A0A8H7MJ07"/>
<dbReference type="EMBL" id="RZGK01000006">
    <property type="protein sequence ID" value="KAF9698244.1"/>
    <property type="molecule type" value="Genomic_DNA"/>
</dbReference>
<reference evidence="2" key="2">
    <citation type="submission" date="2020-09" db="EMBL/GenBank/DDBJ databases">
        <title>Reference genome assembly for Australian Ascochyta lentis isolate Al4.</title>
        <authorList>
            <person name="Lee R.C."/>
            <person name="Farfan-Caceres L.M."/>
            <person name="Debler J.W."/>
            <person name="Williams A.H."/>
            <person name="Henares B.M."/>
        </authorList>
    </citation>
    <scope>NUCLEOTIDE SEQUENCE</scope>
    <source>
        <strain evidence="2">Al4</strain>
    </source>
</reference>
<accession>A0A8H7MJ07</accession>
<keyword evidence="3" id="KW-1185">Reference proteome</keyword>
<feature type="region of interest" description="Disordered" evidence="1">
    <location>
        <begin position="426"/>
        <end position="451"/>
    </location>
</feature>
<feature type="region of interest" description="Disordered" evidence="1">
    <location>
        <begin position="148"/>
        <end position="259"/>
    </location>
</feature>
<feature type="region of interest" description="Disordered" evidence="1">
    <location>
        <begin position="55"/>
        <end position="102"/>
    </location>
</feature>
<protein>
    <submittedName>
        <fullName evidence="2">Uncharacterized protein</fullName>
    </submittedName>
</protein>
<feature type="compositionally biased region" description="Polar residues" evidence="1">
    <location>
        <begin position="362"/>
        <end position="397"/>
    </location>
</feature>
<reference evidence="2" key="1">
    <citation type="submission" date="2018-12" db="EMBL/GenBank/DDBJ databases">
        <authorList>
            <person name="Syme R.A."/>
            <person name="Farfan-Caceres L."/>
            <person name="Lichtenzveig J."/>
        </authorList>
    </citation>
    <scope>NUCLEOTIDE SEQUENCE</scope>
    <source>
        <strain evidence="2">Al4</strain>
    </source>
</reference>
<feature type="compositionally biased region" description="Polar residues" evidence="1">
    <location>
        <begin position="16"/>
        <end position="25"/>
    </location>
</feature>
<sequence length="519" mass="57360">MPLQKLPPNGPLSVSAPLSQRPQLQNRRRTLQTISELSATDGGLPDFVSSIGIENIRRGHENPPGVGRTAAKPAKRQSLPQCHSSPDVHSSRPTRTGTPAAHTQATHYLQLTQGRIPIPMATEQVEGWNAKRERARIRQELAIVEARAQQSASDEGAQITISAVRPNTKARPKSVRLPACQQTPLKSSDSGSFSSGQIERHPSLGSTNNNASQYDARSEAPERASTDSSSYQSRDSAINRPRSCSSNTSYTSQDAPPLPYGATADMRGYCAELILQNQNLVSFGESARSKNLNPNRSNRAFSLNTNGLKHASAPHHRYATAPDLRQLPTQQPRQISAQRARNQALAALTAVNSHSRTHSRPQHTTSAHSSPHQNRHASLTSHPPNSSANRKSASPHRNSVRYHAQFEAQRRITSPSQAYLNNMNHTSLHRQSDSSRRVSFEQRTVPKRESLTQWKQEREEAKANSYTDHKALMQERVKRANELEEEREKELISMGKRASKTESRSCFGGLFTVLRGKSG</sequence>
<proteinExistence type="predicted"/>
<evidence type="ECO:0000313" key="3">
    <source>
        <dbReference type="Proteomes" id="UP000651452"/>
    </source>
</evidence>
<feature type="compositionally biased region" description="Low complexity" evidence="1">
    <location>
        <begin position="337"/>
        <end position="350"/>
    </location>
</feature>
<gene>
    <name evidence="2" type="ORF">EKO04_003713</name>
</gene>
<dbReference type="Proteomes" id="UP000651452">
    <property type="component" value="Unassembled WGS sequence"/>
</dbReference>
<feature type="region of interest" description="Disordered" evidence="1">
    <location>
        <begin position="1"/>
        <end position="25"/>
    </location>
</feature>
<feature type="compositionally biased region" description="Low complexity" evidence="1">
    <location>
        <begin position="187"/>
        <end position="196"/>
    </location>
</feature>
<evidence type="ECO:0000256" key="1">
    <source>
        <dbReference type="SAM" id="MobiDB-lite"/>
    </source>
</evidence>
<comment type="caution">
    <text evidence="2">The sequence shown here is derived from an EMBL/GenBank/DDBJ whole genome shotgun (WGS) entry which is preliminary data.</text>
</comment>
<name>A0A8H7MJ07_9PLEO</name>
<dbReference type="OrthoDB" id="3784104at2759"/>
<feature type="region of interest" description="Disordered" evidence="1">
    <location>
        <begin position="319"/>
        <end position="397"/>
    </location>
</feature>
<feature type="compositionally biased region" description="Polar residues" evidence="1">
    <location>
        <begin position="242"/>
        <end position="254"/>
    </location>
</feature>
<feature type="compositionally biased region" description="Polar residues" evidence="1">
    <location>
        <begin position="78"/>
        <end position="102"/>
    </location>
</feature>
<feature type="compositionally biased region" description="Polar residues" evidence="1">
    <location>
        <begin position="327"/>
        <end position="336"/>
    </location>
</feature>
<evidence type="ECO:0000313" key="2">
    <source>
        <dbReference type="EMBL" id="KAF9698244.1"/>
    </source>
</evidence>
<feature type="compositionally biased region" description="Basic and acidic residues" evidence="1">
    <location>
        <begin position="430"/>
        <end position="451"/>
    </location>
</feature>
<feature type="compositionally biased region" description="Polar residues" evidence="1">
    <location>
        <begin position="204"/>
        <end position="215"/>
    </location>
</feature>
<organism evidence="2 3">
    <name type="scientific">Ascochyta lentis</name>
    <dbReference type="NCBI Taxonomy" id="205686"/>
    <lineage>
        <taxon>Eukaryota</taxon>
        <taxon>Fungi</taxon>
        <taxon>Dikarya</taxon>
        <taxon>Ascomycota</taxon>
        <taxon>Pezizomycotina</taxon>
        <taxon>Dothideomycetes</taxon>
        <taxon>Pleosporomycetidae</taxon>
        <taxon>Pleosporales</taxon>
        <taxon>Pleosporineae</taxon>
        <taxon>Didymellaceae</taxon>
        <taxon>Ascochyta</taxon>
    </lineage>
</organism>